<dbReference type="RefSeq" id="WP_379187505.1">
    <property type="nucleotide sequence ID" value="NZ_JBHSOW010000028.1"/>
</dbReference>
<proteinExistence type="predicted"/>
<organism evidence="1 2">
    <name type="scientific">Paenibacillus solisilvae</name>
    <dbReference type="NCBI Taxonomy" id="2486751"/>
    <lineage>
        <taxon>Bacteria</taxon>
        <taxon>Bacillati</taxon>
        <taxon>Bacillota</taxon>
        <taxon>Bacilli</taxon>
        <taxon>Bacillales</taxon>
        <taxon>Paenibacillaceae</taxon>
        <taxon>Paenibacillus</taxon>
    </lineage>
</organism>
<dbReference type="EMBL" id="JBHSOW010000028">
    <property type="protein sequence ID" value="MFC5649016.1"/>
    <property type="molecule type" value="Genomic_DNA"/>
</dbReference>
<accession>A0ABW0VWY3</accession>
<protein>
    <submittedName>
        <fullName evidence="1">Uncharacterized protein</fullName>
    </submittedName>
</protein>
<name>A0ABW0VWY3_9BACL</name>
<sequence length="58" mass="6517">MPQSKFVGPVKTYGTDPNDWIAVLSLTYVSKNFLFTEDAEARTEVDMIKSKQSLLAMC</sequence>
<comment type="caution">
    <text evidence="1">The sequence shown here is derived from an EMBL/GenBank/DDBJ whole genome shotgun (WGS) entry which is preliminary data.</text>
</comment>
<reference evidence="2" key="1">
    <citation type="journal article" date="2019" name="Int. J. Syst. Evol. Microbiol.">
        <title>The Global Catalogue of Microorganisms (GCM) 10K type strain sequencing project: providing services to taxonomists for standard genome sequencing and annotation.</title>
        <authorList>
            <consortium name="The Broad Institute Genomics Platform"/>
            <consortium name="The Broad Institute Genome Sequencing Center for Infectious Disease"/>
            <person name="Wu L."/>
            <person name="Ma J."/>
        </authorList>
    </citation>
    <scope>NUCLEOTIDE SEQUENCE [LARGE SCALE GENOMIC DNA]</scope>
    <source>
        <strain evidence="2">CGMCC 1.3240</strain>
    </source>
</reference>
<evidence type="ECO:0000313" key="2">
    <source>
        <dbReference type="Proteomes" id="UP001596047"/>
    </source>
</evidence>
<keyword evidence="2" id="KW-1185">Reference proteome</keyword>
<dbReference type="Proteomes" id="UP001596047">
    <property type="component" value="Unassembled WGS sequence"/>
</dbReference>
<evidence type="ECO:0000313" key="1">
    <source>
        <dbReference type="EMBL" id="MFC5649016.1"/>
    </source>
</evidence>
<gene>
    <name evidence="1" type="ORF">ACFPYJ_07710</name>
</gene>